<evidence type="ECO:0000313" key="1">
    <source>
        <dbReference type="EMBL" id="MCK2217722.1"/>
    </source>
</evidence>
<accession>A0ABT0FZE7</accession>
<gene>
    <name evidence="1" type="ORF">MF672_028590</name>
</gene>
<keyword evidence="2" id="KW-1185">Reference proteome</keyword>
<name>A0ABT0FZE7_9ACTN</name>
<protein>
    <submittedName>
        <fullName evidence="1">Uncharacterized protein</fullName>
    </submittedName>
</protein>
<proteinExistence type="predicted"/>
<evidence type="ECO:0000313" key="2">
    <source>
        <dbReference type="Proteomes" id="UP001317259"/>
    </source>
</evidence>
<sequence>MQVRRARAAQQRALCHDSGTSTFSAARRCSTRAHRPARAAGSGSDLARTSSSSIAGTRTLTLTDEVLVIAELSATGVRNGSGSGQSALHALATRPTLFFLSQAGLPPYFWWKSTTGSGRSVTVMPALASAARTASAACRSCPTSRYR</sequence>
<organism evidence="1 2">
    <name type="scientific">Actinomadura luzonensis</name>
    <dbReference type="NCBI Taxonomy" id="2805427"/>
    <lineage>
        <taxon>Bacteria</taxon>
        <taxon>Bacillati</taxon>
        <taxon>Actinomycetota</taxon>
        <taxon>Actinomycetes</taxon>
        <taxon>Streptosporangiales</taxon>
        <taxon>Thermomonosporaceae</taxon>
        <taxon>Actinomadura</taxon>
    </lineage>
</organism>
<dbReference type="Proteomes" id="UP001317259">
    <property type="component" value="Unassembled WGS sequence"/>
</dbReference>
<comment type="caution">
    <text evidence="1">The sequence shown here is derived from an EMBL/GenBank/DDBJ whole genome shotgun (WGS) entry which is preliminary data.</text>
</comment>
<reference evidence="1 2" key="1">
    <citation type="submission" date="2022-04" db="EMBL/GenBank/DDBJ databases">
        <title>Genome draft of Actinomadura sp. ATCC 31491.</title>
        <authorList>
            <person name="Shi X."/>
            <person name="Du Y."/>
        </authorList>
    </citation>
    <scope>NUCLEOTIDE SEQUENCE [LARGE SCALE GENOMIC DNA]</scope>
    <source>
        <strain evidence="1 2">ATCC 31491</strain>
    </source>
</reference>
<dbReference type="EMBL" id="JAKRKC020000001">
    <property type="protein sequence ID" value="MCK2217722.1"/>
    <property type="molecule type" value="Genomic_DNA"/>
</dbReference>